<name>A0A817UUV9_9BILA</name>
<organism evidence="4 5">
    <name type="scientific">Rotaria socialis</name>
    <dbReference type="NCBI Taxonomy" id="392032"/>
    <lineage>
        <taxon>Eukaryota</taxon>
        <taxon>Metazoa</taxon>
        <taxon>Spiralia</taxon>
        <taxon>Gnathifera</taxon>
        <taxon>Rotifera</taxon>
        <taxon>Eurotatoria</taxon>
        <taxon>Bdelloidea</taxon>
        <taxon>Philodinida</taxon>
        <taxon>Philodinidae</taxon>
        <taxon>Rotaria</taxon>
    </lineage>
</organism>
<feature type="region of interest" description="Disordered" evidence="2">
    <location>
        <begin position="299"/>
        <end position="343"/>
    </location>
</feature>
<dbReference type="PROSITE" id="PS00639">
    <property type="entry name" value="THIOL_PROTEASE_HIS"/>
    <property type="match status" value="1"/>
</dbReference>
<dbReference type="Proteomes" id="UP000663825">
    <property type="component" value="Unassembled WGS sequence"/>
</dbReference>
<dbReference type="InterPro" id="IPR025660">
    <property type="entry name" value="Pept_his_AS"/>
</dbReference>
<dbReference type="InterPro" id="IPR000668">
    <property type="entry name" value="Peptidase_C1A_C"/>
</dbReference>
<dbReference type="OrthoDB" id="405971at2759"/>
<evidence type="ECO:0000313" key="5">
    <source>
        <dbReference type="Proteomes" id="UP000663825"/>
    </source>
</evidence>
<dbReference type="InterPro" id="IPR038765">
    <property type="entry name" value="Papain-like_cys_pep_sf"/>
</dbReference>
<dbReference type="PANTHER" id="PTHR12411">
    <property type="entry name" value="CYSTEINE PROTEASE FAMILY C1-RELATED"/>
    <property type="match status" value="1"/>
</dbReference>
<feature type="compositionally biased region" description="Acidic residues" evidence="2">
    <location>
        <begin position="332"/>
        <end position="343"/>
    </location>
</feature>
<dbReference type="SMART" id="SM00645">
    <property type="entry name" value="Pept_C1"/>
    <property type="match status" value="1"/>
</dbReference>
<dbReference type="Gene3D" id="3.90.70.10">
    <property type="entry name" value="Cysteine proteinases"/>
    <property type="match status" value="2"/>
</dbReference>
<dbReference type="GO" id="GO:0006508">
    <property type="term" value="P:proteolysis"/>
    <property type="evidence" value="ECO:0007669"/>
    <property type="project" value="InterPro"/>
</dbReference>
<dbReference type="CDD" id="cd02619">
    <property type="entry name" value="Peptidase_C1"/>
    <property type="match status" value="1"/>
</dbReference>
<evidence type="ECO:0000259" key="3">
    <source>
        <dbReference type="SMART" id="SM00645"/>
    </source>
</evidence>
<accession>A0A817UUV9</accession>
<reference evidence="4" key="1">
    <citation type="submission" date="2021-02" db="EMBL/GenBank/DDBJ databases">
        <authorList>
            <person name="Nowell W R."/>
        </authorList>
    </citation>
    <scope>NUCLEOTIDE SEQUENCE</scope>
</reference>
<evidence type="ECO:0000313" key="4">
    <source>
        <dbReference type="EMBL" id="CAF3335655.1"/>
    </source>
</evidence>
<dbReference type="GO" id="GO:0008234">
    <property type="term" value="F:cysteine-type peptidase activity"/>
    <property type="evidence" value="ECO:0007669"/>
    <property type="project" value="InterPro"/>
</dbReference>
<dbReference type="InterPro" id="IPR013128">
    <property type="entry name" value="Peptidase_C1A"/>
</dbReference>
<gene>
    <name evidence="4" type="ORF">TIS948_LOCUS21843</name>
</gene>
<comment type="similarity">
    <text evidence="1">Belongs to the peptidase C1 family.</text>
</comment>
<proteinExistence type="inferred from homology"/>
<sequence length="343" mass="39157">MKTYLLNRITGRKFRLNGIRPSTRLPHKQRLRQSFQNFIVYSADQLPPKVDLRSHMLPIEDQSQIGSCAANCLVGVYQYLNKQENEENIAFSPLFLYYNGVYQYLNKQENEENIAFSPLFLYYNGRAKENPSGITDSSCTMTNTVEALEESGVCLESIWPYNISQLNTKPSAEIYSDAKGHKIIDALQVDVDLTEMKSCLAQGFPFVFGLKLFPSFDKAGKTGVVSMPNSNDESQPSENNHALLAVGYSDKSQSFIVRNSWGEDWGDKGYCYIPYNYVTNIDYCFDVWTVRQLATDDYGQDHWDNTDSVDYQQSKNSDDENNKDDNHVIQNIDEDDDKDVTAK</sequence>
<dbReference type="AlphaFoldDB" id="A0A817UUV9"/>
<evidence type="ECO:0000256" key="2">
    <source>
        <dbReference type="SAM" id="MobiDB-lite"/>
    </source>
</evidence>
<comment type="caution">
    <text evidence="4">The sequence shown here is derived from an EMBL/GenBank/DDBJ whole genome shotgun (WGS) entry which is preliminary data.</text>
</comment>
<protein>
    <recommendedName>
        <fullName evidence="3">Peptidase C1A papain C-terminal domain-containing protein</fullName>
    </recommendedName>
</protein>
<dbReference type="EMBL" id="CAJNXB010003764">
    <property type="protein sequence ID" value="CAF3335655.1"/>
    <property type="molecule type" value="Genomic_DNA"/>
</dbReference>
<feature type="domain" description="Peptidase C1A papain C-terminal" evidence="3">
    <location>
        <begin position="46"/>
        <end position="287"/>
    </location>
</feature>
<feature type="compositionally biased region" description="Basic and acidic residues" evidence="2">
    <location>
        <begin position="316"/>
        <end position="327"/>
    </location>
</feature>
<dbReference type="SUPFAM" id="SSF54001">
    <property type="entry name" value="Cysteine proteinases"/>
    <property type="match status" value="1"/>
</dbReference>
<evidence type="ECO:0000256" key="1">
    <source>
        <dbReference type="ARBA" id="ARBA00008455"/>
    </source>
</evidence>
<dbReference type="Pfam" id="PF00112">
    <property type="entry name" value="Peptidase_C1"/>
    <property type="match status" value="1"/>
</dbReference>